<evidence type="ECO:0000256" key="3">
    <source>
        <dbReference type="ARBA" id="ARBA00004947"/>
    </source>
</evidence>
<evidence type="ECO:0000313" key="20">
    <source>
        <dbReference type="Proteomes" id="UP000198639"/>
    </source>
</evidence>
<sequence>MHSKDLKKPDGRNITLYSNHPIPEGIAAPSPFPDPQHANPHLRWHPLRGEWVTYAAFRQNRTYQPPPQYNPLAPVSDPEHPTEMPAGDYEIAVFDNRFPSLALDSHDPPSLTVPTAPANGHCEVVVFTQDPHASLASLPLSRIELLLAAWGDRTERIGSHQNIHYVLPFENRGAEVGVTLHHPHGQIYAYPFVPAVPARMLAQEREYFLQHGASLLCDMARDEAADGKRVLYQDEHAIAFVPACARYPYEVWVMPTAPCKDFAALAPEARAALARALKTVLLKFEALWNRPFPYLMAWYQAPTDGAAHPETQLHAQFYPPYRTRDRLKYLAGTELAAGMFAMDVLPETTAYELQQVEVSLEATPERPA</sequence>
<dbReference type="InterPro" id="IPR019779">
    <property type="entry name" value="GalP_UDPtransf1_His-AS"/>
</dbReference>
<evidence type="ECO:0000256" key="9">
    <source>
        <dbReference type="ARBA" id="ARBA00022723"/>
    </source>
</evidence>
<evidence type="ECO:0000259" key="18">
    <source>
        <dbReference type="Pfam" id="PF02744"/>
    </source>
</evidence>
<dbReference type="InterPro" id="IPR001937">
    <property type="entry name" value="GalP_UDPtransf1"/>
</dbReference>
<dbReference type="UniPathway" id="UPA00214"/>
<evidence type="ECO:0000256" key="10">
    <source>
        <dbReference type="ARBA" id="ARBA00022833"/>
    </source>
</evidence>
<dbReference type="PANTHER" id="PTHR11943">
    <property type="entry name" value="GALACTOSE-1-PHOSPHATE URIDYLYLTRANSFERASE"/>
    <property type="match status" value="1"/>
</dbReference>
<dbReference type="AlphaFoldDB" id="A0A1I1TP38"/>
<dbReference type="EMBL" id="FOLD01000029">
    <property type="protein sequence ID" value="SFD58263.1"/>
    <property type="molecule type" value="Genomic_DNA"/>
</dbReference>
<dbReference type="STRING" id="1164594.SAMN05216204_12917"/>
<dbReference type="GO" id="GO:0008108">
    <property type="term" value="F:UDP-glucose:hexose-1-phosphate uridylyltransferase activity"/>
    <property type="evidence" value="ECO:0007669"/>
    <property type="project" value="UniProtKB-UniRule"/>
</dbReference>
<evidence type="ECO:0000256" key="4">
    <source>
        <dbReference type="ARBA" id="ARBA00010951"/>
    </source>
</evidence>
<feature type="domain" description="Galactose-1-phosphate uridyl transferase C-terminal" evidence="18">
    <location>
        <begin position="203"/>
        <end position="357"/>
    </location>
</feature>
<evidence type="ECO:0000256" key="8">
    <source>
        <dbReference type="ARBA" id="ARBA00022695"/>
    </source>
</evidence>
<evidence type="ECO:0000256" key="7">
    <source>
        <dbReference type="ARBA" id="ARBA00022679"/>
    </source>
</evidence>
<dbReference type="RefSeq" id="WP_091876333.1">
    <property type="nucleotide sequence ID" value="NZ_FOLD01000029.1"/>
</dbReference>
<evidence type="ECO:0000256" key="11">
    <source>
        <dbReference type="ARBA" id="ARBA00023144"/>
    </source>
</evidence>
<dbReference type="Proteomes" id="UP000198639">
    <property type="component" value="Unassembled WGS sequence"/>
</dbReference>
<keyword evidence="10" id="KW-0862">Zinc</keyword>
<dbReference type="InterPro" id="IPR005850">
    <property type="entry name" value="GalP_Utransf_C"/>
</dbReference>
<evidence type="ECO:0000256" key="5">
    <source>
        <dbReference type="ARBA" id="ARBA00012384"/>
    </source>
</evidence>
<organism evidence="19 20">
    <name type="scientific">Massilia yuzhufengensis</name>
    <dbReference type="NCBI Taxonomy" id="1164594"/>
    <lineage>
        <taxon>Bacteria</taxon>
        <taxon>Pseudomonadati</taxon>
        <taxon>Pseudomonadota</taxon>
        <taxon>Betaproteobacteria</taxon>
        <taxon>Burkholderiales</taxon>
        <taxon>Oxalobacteraceae</taxon>
        <taxon>Telluria group</taxon>
        <taxon>Massilia</taxon>
    </lineage>
</organism>
<feature type="compositionally biased region" description="Basic and acidic residues" evidence="16">
    <location>
        <begin position="1"/>
        <end position="11"/>
    </location>
</feature>
<feature type="region of interest" description="Disordered" evidence="16">
    <location>
        <begin position="1"/>
        <end position="42"/>
    </location>
</feature>
<dbReference type="GO" id="GO:0033499">
    <property type="term" value="P:galactose catabolic process via UDP-galactose, Leloir pathway"/>
    <property type="evidence" value="ECO:0007669"/>
    <property type="project" value="TreeGrafter"/>
</dbReference>
<evidence type="ECO:0000256" key="2">
    <source>
        <dbReference type="ARBA" id="ARBA00001947"/>
    </source>
</evidence>
<keyword evidence="11 15" id="KW-0299">Galactose metabolism</keyword>
<keyword evidence="8 15" id="KW-0548">Nucleotidyltransferase</keyword>
<dbReference type="GO" id="GO:0005737">
    <property type="term" value="C:cytoplasm"/>
    <property type="evidence" value="ECO:0007669"/>
    <property type="project" value="TreeGrafter"/>
</dbReference>
<dbReference type="EC" id="2.7.7.12" evidence="5 13"/>
<keyword evidence="7 15" id="KW-0808">Transferase</keyword>
<protein>
    <recommendedName>
        <fullName evidence="6 13">Galactose-1-phosphate uridylyltransferase</fullName>
        <ecNumber evidence="5 13">2.7.7.12</ecNumber>
    </recommendedName>
</protein>
<dbReference type="Pfam" id="PF02744">
    <property type="entry name" value="GalP_UDP_tr_C"/>
    <property type="match status" value="1"/>
</dbReference>
<keyword evidence="9 15" id="KW-0479">Metal-binding</keyword>
<dbReference type="InterPro" id="IPR005849">
    <property type="entry name" value="GalP_Utransf_N"/>
</dbReference>
<reference evidence="20" key="1">
    <citation type="submission" date="2016-10" db="EMBL/GenBank/DDBJ databases">
        <authorList>
            <person name="Varghese N."/>
            <person name="Submissions S."/>
        </authorList>
    </citation>
    <scope>NUCLEOTIDE SEQUENCE [LARGE SCALE GENOMIC DNA]</scope>
    <source>
        <strain evidence="20">CGMCC 1.12041</strain>
    </source>
</reference>
<dbReference type="PROSITE" id="PS00117">
    <property type="entry name" value="GAL_P_UDP_TRANSF_I"/>
    <property type="match status" value="1"/>
</dbReference>
<dbReference type="Gene3D" id="3.30.428.10">
    <property type="entry name" value="HIT-like"/>
    <property type="match status" value="2"/>
</dbReference>
<keyword evidence="20" id="KW-1185">Reference proteome</keyword>
<name>A0A1I1TP38_9BURK</name>
<feature type="domain" description="Galactose-1-phosphate uridyl transferase N-terminal" evidence="17">
    <location>
        <begin position="38"/>
        <end position="194"/>
    </location>
</feature>
<comment type="cofactor">
    <cofactor evidence="2">
        <name>Zn(2+)</name>
        <dbReference type="ChEBI" id="CHEBI:29105"/>
    </cofactor>
</comment>
<keyword evidence="12 15" id="KW-0119">Carbohydrate metabolism</keyword>
<evidence type="ECO:0000256" key="6">
    <source>
        <dbReference type="ARBA" id="ARBA00016340"/>
    </source>
</evidence>
<dbReference type="GO" id="GO:0008270">
    <property type="term" value="F:zinc ion binding"/>
    <property type="evidence" value="ECO:0007669"/>
    <property type="project" value="InterPro"/>
</dbReference>
<comment type="similarity">
    <text evidence="4 15">Belongs to the galactose-1-phosphate uridylyltransferase type 1 family.</text>
</comment>
<dbReference type="SUPFAM" id="SSF54197">
    <property type="entry name" value="HIT-like"/>
    <property type="match status" value="2"/>
</dbReference>
<evidence type="ECO:0000259" key="17">
    <source>
        <dbReference type="Pfam" id="PF01087"/>
    </source>
</evidence>
<evidence type="ECO:0000256" key="12">
    <source>
        <dbReference type="ARBA" id="ARBA00023277"/>
    </source>
</evidence>
<dbReference type="Pfam" id="PF01087">
    <property type="entry name" value="GalP_UDP_transf"/>
    <property type="match status" value="1"/>
</dbReference>
<proteinExistence type="inferred from homology"/>
<accession>A0A1I1TP38</accession>
<evidence type="ECO:0000256" key="1">
    <source>
        <dbReference type="ARBA" id="ARBA00001107"/>
    </source>
</evidence>
<dbReference type="PANTHER" id="PTHR11943:SF1">
    <property type="entry name" value="GALACTOSE-1-PHOSPHATE URIDYLYLTRANSFERASE"/>
    <property type="match status" value="1"/>
</dbReference>
<comment type="pathway">
    <text evidence="3 15">Carbohydrate metabolism; galactose metabolism.</text>
</comment>
<evidence type="ECO:0000256" key="14">
    <source>
        <dbReference type="PIRSR" id="PIRSR000808-1"/>
    </source>
</evidence>
<evidence type="ECO:0000256" key="15">
    <source>
        <dbReference type="RuleBase" id="RU000506"/>
    </source>
</evidence>
<evidence type="ECO:0000256" key="16">
    <source>
        <dbReference type="SAM" id="MobiDB-lite"/>
    </source>
</evidence>
<dbReference type="InterPro" id="IPR036265">
    <property type="entry name" value="HIT-like_sf"/>
</dbReference>
<gene>
    <name evidence="19" type="ORF">SAMN05216204_12917</name>
</gene>
<evidence type="ECO:0000313" key="19">
    <source>
        <dbReference type="EMBL" id="SFD58263.1"/>
    </source>
</evidence>
<dbReference type="PIRSF" id="PIRSF000808">
    <property type="entry name" value="GalT"/>
    <property type="match status" value="1"/>
</dbReference>
<dbReference type="NCBIfam" id="TIGR00209">
    <property type="entry name" value="galT_1"/>
    <property type="match status" value="1"/>
</dbReference>
<dbReference type="OrthoDB" id="9769064at2"/>
<evidence type="ECO:0000256" key="13">
    <source>
        <dbReference type="NCBIfam" id="TIGR00209"/>
    </source>
</evidence>
<comment type="catalytic activity">
    <reaction evidence="1 15">
        <text>alpha-D-galactose 1-phosphate + UDP-alpha-D-glucose = alpha-D-glucose 1-phosphate + UDP-alpha-D-galactose</text>
        <dbReference type="Rhea" id="RHEA:13989"/>
        <dbReference type="ChEBI" id="CHEBI:58336"/>
        <dbReference type="ChEBI" id="CHEBI:58601"/>
        <dbReference type="ChEBI" id="CHEBI:58885"/>
        <dbReference type="ChEBI" id="CHEBI:66914"/>
        <dbReference type="EC" id="2.7.7.12"/>
    </reaction>
</comment>
<feature type="active site" description="Tele-UMP-histidine intermediate" evidence="14">
    <location>
        <position position="184"/>
    </location>
</feature>